<accession>A0A382AFJ8</accession>
<dbReference type="Pfam" id="PF24986">
    <property type="entry name" value="PRC_RimM"/>
    <property type="match status" value="1"/>
</dbReference>
<dbReference type="Gene3D" id="2.40.30.60">
    <property type="entry name" value="RimM"/>
    <property type="match status" value="1"/>
</dbReference>
<feature type="non-terminal residue" evidence="7">
    <location>
        <position position="1"/>
    </location>
</feature>
<evidence type="ECO:0000313" key="7">
    <source>
        <dbReference type="EMBL" id="SVB00061.1"/>
    </source>
</evidence>
<feature type="domain" description="Ribosome maturation factor RimM PRC barrel" evidence="6">
    <location>
        <begin position="94"/>
        <end position="159"/>
    </location>
</feature>
<dbReference type="Pfam" id="PF01782">
    <property type="entry name" value="RimM"/>
    <property type="match status" value="1"/>
</dbReference>
<keyword evidence="3" id="KW-0698">rRNA processing</keyword>
<dbReference type="InterPro" id="IPR009000">
    <property type="entry name" value="Transl_B-barrel_sf"/>
</dbReference>
<evidence type="ECO:0000256" key="3">
    <source>
        <dbReference type="ARBA" id="ARBA00022552"/>
    </source>
</evidence>
<dbReference type="InterPro" id="IPR002676">
    <property type="entry name" value="RimM_N"/>
</dbReference>
<dbReference type="InterPro" id="IPR011961">
    <property type="entry name" value="RimM"/>
</dbReference>
<reference evidence="7" key="1">
    <citation type="submission" date="2018-05" db="EMBL/GenBank/DDBJ databases">
        <authorList>
            <person name="Lanie J.A."/>
            <person name="Ng W.-L."/>
            <person name="Kazmierczak K.M."/>
            <person name="Andrzejewski T.M."/>
            <person name="Davidsen T.M."/>
            <person name="Wayne K.J."/>
            <person name="Tettelin H."/>
            <person name="Glass J.I."/>
            <person name="Rusch D."/>
            <person name="Podicherti R."/>
            <person name="Tsui H.-C.T."/>
            <person name="Winkler M.E."/>
        </authorList>
    </citation>
    <scope>NUCLEOTIDE SEQUENCE</scope>
</reference>
<dbReference type="SUPFAM" id="SSF50346">
    <property type="entry name" value="PRC-barrel domain"/>
    <property type="match status" value="1"/>
</dbReference>
<organism evidence="7">
    <name type="scientific">marine metagenome</name>
    <dbReference type="NCBI Taxonomy" id="408172"/>
    <lineage>
        <taxon>unclassified sequences</taxon>
        <taxon>metagenomes</taxon>
        <taxon>ecological metagenomes</taxon>
    </lineage>
</organism>
<name>A0A382AFJ8_9ZZZZ</name>
<keyword evidence="1" id="KW-0963">Cytoplasm</keyword>
<dbReference type="PANTHER" id="PTHR33692">
    <property type="entry name" value="RIBOSOME MATURATION FACTOR RIMM"/>
    <property type="match status" value="1"/>
</dbReference>
<dbReference type="NCBIfam" id="TIGR02273">
    <property type="entry name" value="16S_RimM"/>
    <property type="match status" value="1"/>
</dbReference>
<dbReference type="HAMAP" id="MF_00014">
    <property type="entry name" value="Ribosome_mat_RimM"/>
    <property type="match status" value="1"/>
</dbReference>
<evidence type="ECO:0000256" key="2">
    <source>
        <dbReference type="ARBA" id="ARBA00022517"/>
    </source>
</evidence>
<keyword evidence="4" id="KW-0143">Chaperone</keyword>
<dbReference type="AlphaFoldDB" id="A0A382AFJ8"/>
<dbReference type="GO" id="GO:0005840">
    <property type="term" value="C:ribosome"/>
    <property type="evidence" value="ECO:0007669"/>
    <property type="project" value="InterPro"/>
</dbReference>
<evidence type="ECO:0000256" key="4">
    <source>
        <dbReference type="ARBA" id="ARBA00023186"/>
    </source>
</evidence>
<evidence type="ECO:0000259" key="5">
    <source>
        <dbReference type="Pfam" id="PF01782"/>
    </source>
</evidence>
<protein>
    <submittedName>
        <fullName evidence="7">Uncharacterized protein</fullName>
    </submittedName>
</protein>
<keyword evidence="2" id="KW-0690">Ribosome biogenesis</keyword>
<gene>
    <name evidence="7" type="ORF">METZ01_LOCUS152915</name>
</gene>
<evidence type="ECO:0000259" key="6">
    <source>
        <dbReference type="Pfam" id="PF24986"/>
    </source>
</evidence>
<feature type="domain" description="RimM N-terminal" evidence="5">
    <location>
        <begin position="2"/>
        <end position="80"/>
    </location>
</feature>
<dbReference type="InterPro" id="IPR036976">
    <property type="entry name" value="RimM_N_sf"/>
</dbReference>
<dbReference type="Gene3D" id="2.30.30.240">
    <property type="entry name" value="PRC-barrel domain"/>
    <property type="match status" value="1"/>
</dbReference>
<dbReference type="SUPFAM" id="SSF50447">
    <property type="entry name" value="Translation proteins"/>
    <property type="match status" value="1"/>
</dbReference>
<dbReference type="InterPro" id="IPR056792">
    <property type="entry name" value="PRC_RimM"/>
</dbReference>
<sequence>IVGKVIGARGIKGQLKIRSESDNPNRFTINTEILIDNKKYTINKVNSDEKKQLIYINITNINDRNSAEKIIGEFIKVPISSLPKLKDKNTYYYFQIIGLDVLDELNTKIGKVINIMPNLNNDNYIIKTFDNKEIIIPSKSEWIKKIDICNNVISIVLPKYI</sequence>
<dbReference type="GO" id="GO:0043022">
    <property type="term" value="F:ribosome binding"/>
    <property type="evidence" value="ECO:0007669"/>
    <property type="project" value="InterPro"/>
</dbReference>
<dbReference type="EMBL" id="UINC01025101">
    <property type="protein sequence ID" value="SVB00061.1"/>
    <property type="molecule type" value="Genomic_DNA"/>
</dbReference>
<dbReference type="GO" id="GO:0006364">
    <property type="term" value="P:rRNA processing"/>
    <property type="evidence" value="ECO:0007669"/>
    <property type="project" value="UniProtKB-KW"/>
</dbReference>
<proteinExistence type="inferred from homology"/>
<dbReference type="PANTHER" id="PTHR33692:SF1">
    <property type="entry name" value="RIBOSOME MATURATION FACTOR RIMM"/>
    <property type="match status" value="1"/>
</dbReference>
<evidence type="ECO:0000256" key="1">
    <source>
        <dbReference type="ARBA" id="ARBA00022490"/>
    </source>
</evidence>
<dbReference type="InterPro" id="IPR011033">
    <property type="entry name" value="PRC_barrel-like_sf"/>
</dbReference>